<organism evidence="2 3">
    <name type="scientific">Araneus ventricosus</name>
    <name type="common">Orbweaver spider</name>
    <name type="synonym">Epeira ventricosa</name>
    <dbReference type="NCBI Taxonomy" id="182803"/>
    <lineage>
        <taxon>Eukaryota</taxon>
        <taxon>Metazoa</taxon>
        <taxon>Ecdysozoa</taxon>
        <taxon>Arthropoda</taxon>
        <taxon>Chelicerata</taxon>
        <taxon>Arachnida</taxon>
        <taxon>Araneae</taxon>
        <taxon>Araneomorphae</taxon>
        <taxon>Entelegynae</taxon>
        <taxon>Araneoidea</taxon>
        <taxon>Araneidae</taxon>
        <taxon>Araneus</taxon>
    </lineage>
</organism>
<dbReference type="PANTHER" id="PTHR10492:SF57">
    <property type="entry name" value="ATP-DEPENDENT DNA HELICASE"/>
    <property type="match status" value="1"/>
</dbReference>
<protein>
    <recommendedName>
        <fullName evidence="1">DNA helicase Pif1-like 2B domain-containing protein</fullName>
    </recommendedName>
</protein>
<sequence length="108" mass="12172">MKPGETATYKSKETVIDQDEAINYPTEFLNSLDLSGLPPHIINLKFGAPIILLRNTDPARLCNGIRLAVKRLLNNVIEATILIGKFKGEDVLLLRTPMIPRDMSFYFK</sequence>
<dbReference type="Proteomes" id="UP000499080">
    <property type="component" value="Unassembled WGS sequence"/>
</dbReference>
<gene>
    <name evidence="2" type="ORF">AVEN_163047_1</name>
</gene>
<dbReference type="InterPro" id="IPR049163">
    <property type="entry name" value="Pif1-like_2B_dom"/>
</dbReference>
<dbReference type="PANTHER" id="PTHR10492">
    <property type="match status" value="1"/>
</dbReference>
<dbReference type="EMBL" id="BGPR01003258">
    <property type="protein sequence ID" value="GBM85718.1"/>
    <property type="molecule type" value="Genomic_DNA"/>
</dbReference>
<evidence type="ECO:0000259" key="1">
    <source>
        <dbReference type="Pfam" id="PF21530"/>
    </source>
</evidence>
<dbReference type="AlphaFoldDB" id="A0A4Y2J8T9"/>
<evidence type="ECO:0000313" key="3">
    <source>
        <dbReference type="Proteomes" id="UP000499080"/>
    </source>
</evidence>
<dbReference type="Pfam" id="PF21530">
    <property type="entry name" value="Pif1_2B_dom"/>
    <property type="match status" value="1"/>
</dbReference>
<feature type="domain" description="DNA helicase Pif1-like 2B" evidence="1">
    <location>
        <begin position="27"/>
        <end position="72"/>
    </location>
</feature>
<dbReference type="OrthoDB" id="6433710at2759"/>
<reference evidence="2 3" key="1">
    <citation type="journal article" date="2019" name="Sci. Rep.">
        <title>Orb-weaving spider Araneus ventricosus genome elucidates the spidroin gene catalogue.</title>
        <authorList>
            <person name="Kono N."/>
            <person name="Nakamura H."/>
            <person name="Ohtoshi R."/>
            <person name="Moran D.A.P."/>
            <person name="Shinohara A."/>
            <person name="Yoshida Y."/>
            <person name="Fujiwara M."/>
            <person name="Mori M."/>
            <person name="Tomita M."/>
            <person name="Arakawa K."/>
        </authorList>
    </citation>
    <scope>NUCLEOTIDE SEQUENCE [LARGE SCALE GENOMIC DNA]</scope>
</reference>
<evidence type="ECO:0000313" key="2">
    <source>
        <dbReference type="EMBL" id="GBM85718.1"/>
    </source>
</evidence>
<name>A0A4Y2J8T9_ARAVE</name>
<keyword evidence="3" id="KW-1185">Reference proteome</keyword>
<proteinExistence type="predicted"/>
<accession>A0A4Y2J8T9</accession>
<comment type="caution">
    <text evidence="2">The sequence shown here is derived from an EMBL/GenBank/DDBJ whole genome shotgun (WGS) entry which is preliminary data.</text>
</comment>